<evidence type="ECO:0000256" key="5">
    <source>
        <dbReference type="ARBA" id="ARBA00022747"/>
    </source>
</evidence>
<dbReference type="AlphaFoldDB" id="A0AAC8XGQ2"/>
<dbReference type="EMBL" id="CP013928">
    <property type="protein sequence ID" value="AMJ76909.1"/>
    <property type="molecule type" value="Genomic_DNA"/>
</dbReference>
<feature type="active site" evidence="7">
    <location>
        <position position="134"/>
    </location>
</feature>
<dbReference type="EC" id="2.1.1.37" evidence="1"/>
<reference evidence="9 10" key="1">
    <citation type="submission" date="2015-12" db="EMBL/GenBank/DDBJ databases">
        <title>Intraspecies pangenome expansion in the marine bacterium Alteromonas.</title>
        <authorList>
            <person name="Lopez-Perez M."/>
            <person name="Rodriguez-Valera F."/>
        </authorList>
    </citation>
    <scope>NUCLEOTIDE SEQUENCE [LARGE SCALE GENOMIC DNA]</scope>
    <source>
        <strain evidence="9 10">UM8</strain>
    </source>
</reference>
<evidence type="ECO:0000256" key="6">
    <source>
        <dbReference type="ARBA" id="ARBA00047422"/>
    </source>
</evidence>
<dbReference type="PROSITE" id="PS51679">
    <property type="entry name" value="SAM_MT_C5"/>
    <property type="match status" value="1"/>
</dbReference>
<dbReference type="PANTHER" id="PTHR10629">
    <property type="entry name" value="CYTOSINE-SPECIFIC METHYLTRANSFERASE"/>
    <property type="match status" value="1"/>
</dbReference>
<evidence type="ECO:0000256" key="8">
    <source>
        <dbReference type="RuleBase" id="RU000416"/>
    </source>
</evidence>
<dbReference type="REBASE" id="138578">
    <property type="entry name" value="M.AmeUM8ORF570P"/>
</dbReference>
<dbReference type="Gene3D" id="3.90.120.10">
    <property type="entry name" value="DNA Methylase, subunit A, domain 2"/>
    <property type="match status" value="1"/>
</dbReference>
<dbReference type="GO" id="GO:0003886">
    <property type="term" value="F:DNA (cytosine-5-)-methyltransferase activity"/>
    <property type="evidence" value="ECO:0007669"/>
    <property type="project" value="UniProtKB-EC"/>
</dbReference>
<comment type="catalytic activity">
    <reaction evidence="6">
        <text>a 2'-deoxycytidine in DNA + S-adenosyl-L-methionine = a 5-methyl-2'-deoxycytidine in DNA + S-adenosyl-L-homocysteine + H(+)</text>
        <dbReference type="Rhea" id="RHEA:13681"/>
        <dbReference type="Rhea" id="RHEA-COMP:11369"/>
        <dbReference type="Rhea" id="RHEA-COMP:11370"/>
        <dbReference type="ChEBI" id="CHEBI:15378"/>
        <dbReference type="ChEBI" id="CHEBI:57856"/>
        <dbReference type="ChEBI" id="CHEBI:59789"/>
        <dbReference type="ChEBI" id="CHEBI:85452"/>
        <dbReference type="ChEBI" id="CHEBI:85454"/>
        <dbReference type="EC" id="2.1.1.37"/>
    </reaction>
</comment>
<evidence type="ECO:0000256" key="1">
    <source>
        <dbReference type="ARBA" id="ARBA00011975"/>
    </source>
</evidence>
<evidence type="ECO:0000256" key="4">
    <source>
        <dbReference type="ARBA" id="ARBA00022691"/>
    </source>
</evidence>
<evidence type="ECO:0000313" key="9">
    <source>
        <dbReference type="EMBL" id="AMJ76909.1"/>
    </source>
</evidence>
<dbReference type="SUPFAM" id="SSF53335">
    <property type="entry name" value="S-adenosyl-L-methionine-dependent methyltransferases"/>
    <property type="match status" value="1"/>
</dbReference>
<dbReference type="RefSeq" id="WP_015065891.1">
    <property type="nucleotide sequence ID" value="NZ_CP013928.1"/>
</dbReference>
<dbReference type="Proteomes" id="UP000061468">
    <property type="component" value="Chromosome"/>
</dbReference>
<dbReference type="InterPro" id="IPR029063">
    <property type="entry name" value="SAM-dependent_MTases_sf"/>
</dbReference>
<keyword evidence="5" id="KW-0680">Restriction system</keyword>
<accession>A0AAC8XGQ2</accession>
<dbReference type="GO" id="GO:0044027">
    <property type="term" value="P:negative regulation of gene expression via chromosomal CpG island methylation"/>
    <property type="evidence" value="ECO:0007669"/>
    <property type="project" value="TreeGrafter"/>
</dbReference>
<comment type="similarity">
    <text evidence="7 8">Belongs to the class I-like SAM-binding methyltransferase superfamily. C5-methyltransferase family.</text>
</comment>
<dbReference type="Gene3D" id="3.40.50.150">
    <property type="entry name" value="Vaccinia Virus protein VP39"/>
    <property type="match status" value="1"/>
</dbReference>
<dbReference type="Pfam" id="PF00145">
    <property type="entry name" value="DNA_methylase"/>
    <property type="match status" value="1"/>
</dbReference>
<keyword evidence="2 7" id="KW-0489">Methyltransferase</keyword>
<sequence>MKTGEVLVIDLFAGPGGLGEGISSCRHKNGSSPFQIGLSVEKDPHAHKTLTTRAFFRKVKGLPGGLYDYYEYVRGNLSREALFQRYPEQAREANIETLEGPRELGADNNLIHQRIRELTKKHTGPTVVIGGPPCQAYSLAGRSRNAGIKNYKAEKDSRNFLYLQYLKVLSIAKPNVFIMENVRGILSAKLNGKVMFPQLLKDLRNPSRVTKEKTGPKYKIYSLVVSAENSENPQYKDSRDFLIKSEEYGIPQARHRVILIGVREDIKAIPSTLEKADNTISVESVLGDLPPLRSGFSKKTENEQKVWTKFISKNAKYLKKLLLNSPFYSSDVIEDLDIAPFNNLKRMESQHIDISKNRLPPPLRDWLLDENLKCVLNHDTRGHMDSDLLRYAFCAVYAKLHNGVSPKSRDFPKELAPNHKNWESGNHADRFRVQSANKFATTITSHISKDGHYFVHYDPKQCRSLTVREAARLQTFPDNYFFEGGRTHQYVQVGNAVPPFLAKQIGNVVMKLFNQSTRDINR</sequence>
<dbReference type="GO" id="GO:0032259">
    <property type="term" value="P:methylation"/>
    <property type="evidence" value="ECO:0007669"/>
    <property type="project" value="UniProtKB-KW"/>
</dbReference>
<evidence type="ECO:0000256" key="7">
    <source>
        <dbReference type="PROSITE-ProRule" id="PRU01016"/>
    </source>
</evidence>
<dbReference type="PRINTS" id="PR00105">
    <property type="entry name" value="C5METTRFRASE"/>
</dbReference>
<keyword evidence="4 7" id="KW-0949">S-adenosyl-L-methionine</keyword>
<dbReference type="InterPro" id="IPR001525">
    <property type="entry name" value="C5_MeTfrase"/>
</dbReference>
<proteinExistence type="inferred from homology"/>
<dbReference type="GO" id="GO:0009307">
    <property type="term" value="P:DNA restriction-modification system"/>
    <property type="evidence" value="ECO:0007669"/>
    <property type="project" value="UniProtKB-KW"/>
</dbReference>
<evidence type="ECO:0000313" key="10">
    <source>
        <dbReference type="Proteomes" id="UP000061468"/>
    </source>
</evidence>
<evidence type="ECO:0000256" key="2">
    <source>
        <dbReference type="ARBA" id="ARBA00022603"/>
    </source>
</evidence>
<organism evidence="9 10">
    <name type="scientific">Alteromonas mediterranea</name>
    <dbReference type="NCBI Taxonomy" id="314275"/>
    <lineage>
        <taxon>Bacteria</taxon>
        <taxon>Pseudomonadati</taxon>
        <taxon>Pseudomonadota</taxon>
        <taxon>Gammaproteobacteria</taxon>
        <taxon>Alteromonadales</taxon>
        <taxon>Alteromonadaceae</taxon>
        <taxon>Alteromonas/Salinimonas group</taxon>
        <taxon>Alteromonas</taxon>
    </lineage>
</organism>
<keyword evidence="3 7" id="KW-0808">Transferase</keyword>
<gene>
    <name evidence="9" type="ORF">AV942_00570</name>
</gene>
<dbReference type="NCBIfam" id="TIGR00675">
    <property type="entry name" value="dcm"/>
    <property type="match status" value="1"/>
</dbReference>
<dbReference type="InterPro" id="IPR050390">
    <property type="entry name" value="C5-Methyltransferase"/>
</dbReference>
<name>A0AAC8XGQ2_9ALTE</name>
<evidence type="ECO:0000256" key="3">
    <source>
        <dbReference type="ARBA" id="ARBA00022679"/>
    </source>
</evidence>
<dbReference type="PANTHER" id="PTHR10629:SF52">
    <property type="entry name" value="DNA (CYTOSINE-5)-METHYLTRANSFERASE 1"/>
    <property type="match status" value="1"/>
</dbReference>
<protein>
    <recommendedName>
        <fullName evidence="1">DNA (cytosine-5-)-methyltransferase</fullName>
        <ecNumber evidence="1">2.1.1.37</ecNumber>
    </recommendedName>
</protein>
<dbReference type="GO" id="GO:0003677">
    <property type="term" value="F:DNA binding"/>
    <property type="evidence" value="ECO:0007669"/>
    <property type="project" value="TreeGrafter"/>
</dbReference>